<dbReference type="AlphaFoldDB" id="A0A8J4E348"/>
<evidence type="ECO:0000256" key="6">
    <source>
        <dbReference type="ARBA" id="ARBA00022777"/>
    </source>
</evidence>
<keyword evidence="7" id="KW-0067">ATP-binding</keyword>
<feature type="transmembrane region" description="Helical" evidence="10">
    <location>
        <begin position="93"/>
        <end position="113"/>
    </location>
</feature>
<dbReference type="Pfam" id="PF07730">
    <property type="entry name" value="HisKA_3"/>
    <property type="match status" value="1"/>
</dbReference>
<evidence type="ECO:0000259" key="11">
    <source>
        <dbReference type="Pfam" id="PF07730"/>
    </source>
</evidence>
<feature type="transmembrane region" description="Helical" evidence="10">
    <location>
        <begin position="119"/>
        <end position="139"/>
    </location>
</feature>
<name>A0A8J4E348_9ACTN</name>
<feature type="region of interest" description="Disordered" evidence="9">
    <location>
        <begin position="351"/>
        <end position="376"/>
    </location>
</feature>
<organism evidence="12 13">
    <name type="scientific">Virgisporangium aurantiacum</name>
    <dbReference type="NCBI Taxonomy" id="175570"/>
    <lineage>
        <taxon>Bacteria</taxon>
        <taxon>Bacillati</taxon>
        <taxon>Actinomycetota</taxon>
        <taxon>Actinomycetes</taxon>
        <taxon>Micromonosporales</taxon>
        <taxon>Micromonosporaceae</taxon>
        <taxon>Virgisporangium</taxon>
    </lineage>
</organism>
<dbReference type="Gene3D" id="3.30.565.10">
    <property type="entry name" value="Histidine kinase-like ATPase, C-terminal domain"/>
    <property type="match status" value="1"/>
</dbReference>
<evidence type="ECO:0000313" key="12">
    <source>
        <dbReference type="EMBL" id="GIJ59578.1"/>
    </source>
</evidence>
<evidence type="ECO:0000313" key="13">
    <source>
        <dbReference type="Proteomes" id="UP000612585"/>
    </source>
</evidence>
<dbReference type="EC" id="2.7.13.3" evidence="2"/>
<keyword evidence="8" id="KW-0902">Two-component regulatory system</keyword>
<dbReference type="EMBL" id="BOPG01000047">
    <property type="protein sequence ID" value="GIJ59578.1"/>
    <property type="molecule type" value="Genomic_DNA"/>
</dbReference>
<proteinExistence type="predicted"/>
<keyword evidence="13" id="KW-1185">Reference proteome</keyword>
<evidence type="ECO:0000256" key="7">
    <source>
        <dbReference type="ARBA" id="ARBA00022840"/>
    </source>
</evidence>
<feature type="transmembrane region" description="Helical" evidence="10">
    <location>
        <begin position="383"/>
        <end position="402"/>
    </location>
</feature>
<evidence type="ECO:0000256" key="10">
    <source>
        <dbReference type="SAM" id="Phobius"/>
    </source>
</evidence>
<evidence type="ECO:0000256" key="5">
    <source>
        <dbReference type="ARBA" id="ARBA00022741"/>
    </source>
</evidence>
<dbReference type="RefSeq" id="WP_204002177.1">
    <property type="nucleotide sequence ID" value="NZ_BOPG01000047.1"/>
</dbReference>
<evidence type="ECO:0000256" key="9">
    <source>
        <dbReference type="SAM" id="MobiDB-lite"/>
    </source>
</evidence>
<keyword evidence="5" id="KW-0547">Nucleotide-binding</keyword>
<dbReference type="GO" id="GO:0016020">
    <property type="term" value="C:membrane"/>
    <property type="evidence" value="ECO:0007669"/>
    <property type="project" value="InterPro"/>
</dbReference>
<evidence type="ECO:0000256" key="4">
    <source>
        <dbReference type="ARBA" id="ARBA00022679"/>
    </source>
</evidence>
<accession>A0A8J4E348</accession>
<dbReference type="InterPro" id="IPR011712">
    <property type="entry name" value="Sig_transdc_His_kin_sub3_dim/P"/>
</dbReference>
<evidence type="ECO:0000256" key="8">
    <source>
        <dbReference type="ARBA" id="ARBA00023012"/>
    </source>
</evidence>
<gene>
    <name evidence="12" type="ORF">Vau01_070940</name>
</gene>
<evidence type="ECO:0000256" key="2">
    <source>
        <dbReference type="ARBA" id="ARBA00012438"/>
    </source>
</evidence>
<keyword evidence="10" id="KW-0472">Membrane</keyword>
<dbReference type="PANTHER" id="PTHR24421:SF10">
    <property type="entry name" value="NITRATE_NITRITE SENSOR PROTEIN NARQ"/>
    <property type="match status" value="1"/>
</dbReference>
<keyword evidence="6 12" id="KW-0418">Kinase</keyword>
<reference evidence="12" key="1">
    <citation type="submission" date="2021-01" db="EMBL/GenBank/DDBJ databases">
        <title>Whole genome shotgun sequence of Virgisporangium aurantiacum NBRC 16421.</title>
        <authorList>
            <person name="Komaki H."/>
            <person name="Tamura T."/>
        </authorList>
    </citation>
    <scope>NUCLEOTIDE SEQUENCE</scope>
    <source>
        <strain evidence="12">NBRC 16421</strain>
    </source>
</reference>
<dbReference type="GO" id="GO:0000155">
    <property type="term" value="F:phosphorelay sensor kinase activity"/>
    <property type="evidence" value="ECO:0007669"/>
    <property type="project" value="InterPro"/>
</dbReference>
<dbReference type="InterPro" id="IPR050482">
    <property type="entry name" value="Sensor_HK_TwoCompSys"/>
</dbReference>
<comment type="catalytic activity">
    <reaction evidence="1">
        <text>ATP + protein L-histidine = ADP + protein N-phospho-L-histidine.</text>
        <dbReference type="EC" id="2.7.13.3"/>
    </reaction>
</comment>
<dbReference type="Proteomes" id="UP000612585">
    <property type="component" value="Unassembled WGS sequence"/>
</dbReference>
<evidence type="ECO:0000256" key="1">
    <source>
        <dbReference type="ARBA" id="ARBA00000085"/>
    </source>
</evidence>
<evidence type="ECO:0000256" key="3">
    <source>
        <dbReference type="ARBA" id="ARBA00022553"/>
    </source>
</evidence>
<dbReference type="GO" id="GO:0005524">
    <property type="term" value="F:ATP binding"/>
    <property type="evidence" value="ECO:0007669"/>
    <property type="project" value="UniProtKB-KW"/>
</dbReference>
<dbReference type="PANTHER" id="PTHR24421">
    <property type="entry name" value="NITRATE/NITRITE SENSOR PROTEIN NARX-RELATED"/>
    <property type="match status" value="1"/>
</dbReference>
<dbReference type="CDD" id="cd16917">
    <property type="entry name" value="HATPase_UhpB-NarQ-NarX-like"/>
    <property type="match status" value="1"/>
</dbReference>
<keyword evidence="4" id="KW-0808">Transferase</keyword>
<keyword evidence="10" id="KW-0812">Transmembrane</keyword>
<dbReference type="Gene3D" id="1.20.5.1930">
    <property type="match status" value="1"/>
</dbReference>
<comment type="caution">
    <text evidence="12">The sequence shown here is derived from an EMBL/GenBank/DDBJ whole genome shotgun (WGS) entry which is preliminary data.</text>
</comment>
<sequence length="479" mass="51106">MRRYLADVALWGALAAPIVAGQALPPRDDGWALRVGLEVLALALAVWLARQPARFGGPLAGLVIVIAGCLVDGNFSFSIPVLSYLVGRRETRAWPAAAVFGGIGLFGSALSVGLFDTGIATWFFLVTTLLFAGVFPWLVGRYRRQHHELVTMGWQRAEHLERERGMVTAQVRLRERARIARDMHDSLGHDLSLLALRAGALELAAGPESAAAAEIRAGAVAATARLREIVGVLREDDSPAPLAPRDESIAALVERARRSGLSVTLTGDPVPEHVERTAYGIVQEALTNAARHAPGAPVSVEIAGADGSTTVTVTNPVPPGTVVVEGFGLAGLRERVRMAGGTVHIGSGDGAHRVQSHLPHDARPPRPPAPPLRTARRRVRRSLVTALAAPAAIAAVMSLTYYPVAAFDSVLAEDAFDRMPIGATRDDLALPGRQVLNPPNLADPSGLTCEYYSDGNFPLANATFRLCFRDGKLERKERL</sequence>
<feature type="transmembrane region" description="Helical" evidence="10">
    <location>
        <begin position="31"/>
        <end position="49"/>
    </location>
</feature>
<protein>
    <recommendedName>
        <fullName evidence="2">histidine kinase</fullName>
        <ecNumber evidence="2">2.7.13.3</ecNumber>
    </recommendedName>
</protein>
<dbReference type="SUPFAM" id="SSF55874">
    <property type="entry name" value="ATPase domain of HSP90 chaperone/DNA topoisomerase II/histidine kinase"/>
    <property type="match status" value="1"/>
</dbReference>
<feature type="domain" description="Signal transduction histidine kinase subgroup 3 dimerisation and phosphoacceptor" evidence="11">
    <location>
        <begin position="175"/>
        <end position="237"/>
    </location>
</feature>
<dbReference type="InterPro" id="IPR036890">
    <property type="entry name" value="HATPase_C_sf"/>
</dbReference>
<keyword evidence="10" id="KW-1133">Transmembrane helix</keyword>
<keyword evidence="3" id="KW-0597">Phosphoprotein</keyword>
<dbReference type="GO" id="GO:0046983">
    <property type="term" value="F:protein dimerization activity"/>
    <property type="evidence" value="ECO:0007669"/>
    <property type="project" value="InterPro"/>
</dbReference>